<sequence>MKIWKLKLVCLACMLVSAGAQGFDPDNPRDNIEAWVKLRGDASGKPTYRVSYMSAFGVPRGDFSVEMFTLASVTKQVIRKMPNGDYEARWRGCGLYTDPRTGEFISSFKNPFTGETIALKPLCSMVTGARYSVKDGMSMLSDFPMESTIFNKPYILNWKIVGDTAFVERVAHTEWEEPGSGRLKHEMTIDSYVAPLSEIMDPNVTSINVPYSYTLVTEWMTMLNMQDRAGGMLWKSIGTKHHDVNEVPAELLEEIDRIKPGEFDKPITFD</sequence>
<keyword evidence="1" id="KW-0732">Signal</keyword>
<feature type="chain" id="PRO_5018164888" evidence="1">
    <location>
        <begin position="23"/>
        <end position="270"/>
    </location>
</feature>
<dbReference type="RefSeq" id="WP_121938429.1">
    <property type="nucleotide sequence ID" value="NZ_REFR01000011.1"/>
</dbReference>
<accession>A0A3M0CFN7</accession>
<name>A0A3M0CFN7_9PROT</name>
<dbReference type="InParanoid" id="A0A3M0CFN7"/>
<dbReference type="InterPro" id="IPR014990">
    <property type="entry name" value="DUF1838"/>
</dbReference>
<evidence type="ECO:0000313" key="3">
    <source>
        <dbReference type="Proteomes" id="UP000271227"/>
    </source>
</evidence>
<dbReference type="AlphaFoldDB" id="A0A3M0CFN7"/>
<dbReference type="Pfam" id="PF08894">
    <property type="entry name" value="DUF1838"/>
    <property type="match status" value="1"/>
</dbReference>
<proteinExistence type="predicted"/>
<protein>
    <submittedName>
        <fullName evidence="2">Uncharacterized protein DUF1838</fullName>
    </submittedName>
</protein>
<keyword evidence="3" id="KW-1185">Reference proteome</keyword>
<evidence type="ECO:0000256" key="1">
    <source>
        <dbReference type="SAM" id="SignalP"/>
    </source>
</evidence>
<organism evidence="2 3">
    <name type="scientific">Eilatimonas milleporae</name>
    <dbReference type="NCBI Taxonomy" id="911205"/>
    <lineage>
        <taxon>Bacteria</taxon>
        <taxon>Pseudomonadati</taxon>
        <taxon>Pseudomonadota</taxon>
        <taxon>Alphaproteobacteria</taxon>
        <taxon>Kordiimonadales</taxon>
        <taxon>Kordiimonadaceae</taxon>
        <taxon>Eilatimonas</taxon>
    </lineage>
</organism>
<evidence type="ECO:0000313" key="2">
    <source>
        <dbReference type="EMBL" id="RMB07627.1"/>
    </source>
</evidence>
<dbReference type="EMBL" id="REFR01000011">
    <property type="protein sequence ID" value="RMB07627.1"/>
    <property type="molecule type" value="Genomic_DNA"/>
</dbReference>
<reference evidence="2 3" key="1">
    <citation type="submission" date="2018-10" db="EMBL/GenBank/DDBJ databases">
        <title>Genomic Encyclopedia of Archaeal and Bacterial Type Strains, Phase II (KMG-II): from individual species to whole genera.</title>
        <authorList>
            <person name="Goeker M."/>
        </authorList>
    </citation>
    <scope>NUCLEOTIDE SEQUENCE [LARGE SCALE GENOMIC DNA]</scope>
    <source>
        <strain evidence="2 3">DSM 25217</strain>
    </source>
</reference>
<feature type="signal peptide" evidence="1">
    <location>
        <begin position="1"/>
        <end position="22"/>
    </location>
</feature>
<dbReference type="Proteomes" id="UP000271227">
    <property type="component" value="Unassembled WGS sequence"/>
</dbReference>
<gene>
    <name evidence="2" type="ORF">BXY39_1713</name>
</gene>
<dbReference type="OrthoDB" id="1490196at2"/>
<comment type="caution">
    <text evidence="2">The sequence shown here is derived from an EMBL/GenBank/DDBJ whole genome shotgun (WGS) entry which is preliminary data.</text>
</comment>